<proteinExistence type="inferred from homology"/>
<evidence type="ECO:0000256" key="2">
    <source>
        <dbReference type="ARBA" id="ARBA00022679"/>
    </source>
</evidence>
<keyword evidence="14" id="KW-1185">Reference proteome</keyword>
<dbReference type="GO" id="GO:0019706">
    <property type="term" value="F:protein-cysteine S-palmitoyltransferase activity"/>
    <property type="evidence" value="ECO:0007669"/>
    <property type="project" value="UniProtKB-EC"/>
</dbReference>
<keyword evidence="8 11" id="KW-0012">Acyltransferase</keyword>
<evidence type="ECO:0000256" key="11">
    <source>
        <dbReference type="RuleBase" id="RU079119"/>
    </source>
</evidence>
<dbReference type="InterPro" id="IPR001594">
    <property type="entry name" value="Palmitoyltrfase_DHHC"/>
</dbReference>
<dbReference type="OrthoDB" id="331948at2759"/>
<feature type="domain" description="Palmitoyltransferase DHHC" evidence="12">
    <location>
        <begin position="112"/>
        <end position="227"/>
    </location>
</feature>
<gene>
    <name evidence="13" type="ORF">HG537_0A05950</name>
</gene>
<evidence type="ECO:0000256" key="4">
    <source>
        <dbReference type="ARBA" id="ARBA00022989"/>
    </source>
</evidence>
<evidence type="ECO:0000256" key="8">
    <source>
        <dbReference type="ARBA" id="ARBA00023315"/>
    </source>
</evidence>
<dbReference type="Proteomes" id="UP000510647">
    <property type="component" value="Chromosome 1"/>
</dbReference>
<keyword evidence="3 11" id="KW-0812">Transmembrane</keyword>
<evidence type="ECO:0000313" key="13">
    <source>
        <dbReference type="EMBL" id="QLQ78348.1"/>
    </source>
</evidence>
<dbReference type="GO" id="GO:0016020">
    <property type="term" value="C:membrane"/>
    <property type="evidence" value="ECO:0007669"/>
    <property type="project" value="UniProtKB-SubCell"/>
</dbReference>
<feature type="transmembrane region" description="Helical" evidence="11">
    <location>
        <begin position="193"/>
        <end position="215"/>
    </location>
</feature>
<comment type="domain">
    <text evidence="11">The DHHC domain is required for palmitoyltransferase activity.</text>
</comment>
<evidence type="ECO:0000256" key="7">
    <source>
        <dbReference type="ARBA" id="ARBA00023288"/>
    </source>
</evidence>
<dbReference type="GO" id="GO:0006612">
    <property type="term" value="P:protein targeting to membrane"/>
    <property type="evidence" value="ECO:0007669"/>
    <property type="project" value="TreeGrafter"/>
</dbReference>
<feature type="transmembrane region" description="Helical" evidence="11">
    <location>
        <begin position="20"/>
        <end position="38"/>
    </location>
</feature>
<evidence type="ECO:0000256" key="1">
    <source>
        <dbReference type="ARBA" id="ARBA00004141"/>
    </source>
</evidence>
<evidence type="ECO:0000256" key="9">
    <source>
        <dbReference type="ARBA" id="ARBA00038298"/>
    </source>
</evidence>
<protein>
    <recommendedName>
        <fullName evidence="11">Palmitoyltransferase</fullName>
        <ecNumber evidence="11">2.3.1.225</ecNumber>
    </recommendedName>
</protein>
<keyword evidence="6" id="KW-0564">Palmitate</keyword>
<evidence type="ECO:0000256" key="3">
    <source>
        <dbReference type="ARBA" id="ARBA00022692"/>
    </source>
</evidence>
<comment type="subcellular location">
    <subcellularLocation>
        <location evidence="1">Membrane</location>
        <topology evidence="1">Multi-pass membrane protein</topology>
    </subcellularLocation>
</comment>
<dbReference type="GO" id="GO:0005783">
    <property type="term" value="C:endoplasmic reticulum"/>
    <property type="evidence" value="ECO:0007669"/>
    <property type="project" value="TreeGrafter"/>
</dbReference>
<keyword evidence="2 11" id="KW-0808">Transferase</keyword>
<dbReference type="PANTHER" id="PTHR22883">
    <property type="entry name" value="ZINC FINGER DHHC DOMAIN CONTAINING PROTEIN"/>
    <property type="match status" value="1"/>
</dbReference>
<evidence type="ECO:0000256" key="5">
    <source>
        <dbReference type="ARBA" id="ARBA00023136"/>
    </source>
</evidence>
<keyword evidence="5 11" id="KW-0472">Membrane</keyword>
<evidence type="ECO:0000313" key="14">
    <source>
        <dbReference type="Proteomes" id="UP000510647"/>
    </source>
</evidence>
<evidence type="ECO:0000259" key="12">
    <source>
        <dbReference type="Pfam" id="PF01529"/>
    </source>
</evidence>
<organism evidence="13 14">
    <name type="scientific">Torulaspora globosa</name>
    <dbReference type="NCBI Taxonomy" id="48254"/>
    <lineage>
        <taxon>Eukaryota</taxon>
        <taxon>Fungi</taxon>
        <taxon>Dikarya</taxon>
        <taxon>Ascomycota</taxon>
        <taxon>Saccharomycotina</taxon>
        <taxon>Saccharomycetes</taxon>
        <taxon>Saccharomycetales</taxon>
        <taxon>Saccharomycetaceae</taxon>
        <taxon>Torulaspora</taxon>
    </lineage>
</organism>
<sequence>MMLNVPHNTPSWVKYSVPFMLMALIAYCTWGFAHRLCYDQLFKRLGHQSVAIGLICVVTLLDALLIVVWCQIKIIGPGRLPKVPPFMIMAEGDEMIRSVVPPLCYQSGPNGEPIWCNSCGSVKTDRAHHSSNLNYCVPRFDHTCVLLCAVIGKDNYRLFLQFVMYMAVLAVIVVVSICVFLKQIRKDLDHNLIAILVITIWGYIVSTAMLCTHFMCIMKNRTTIEIMGRKKNHGKLSYCCYYSSKDGCRYVVQLERDERSNLWRKRSTWRNFSEFLGSNVIFWFIPLGFPSSSHQDLEMNNDSGYRTLPTILGRYYESYGDESKEIIEKKIAENQYVTKFYAYGDRYRLIN</sequence>
<feature type="transmembrane region" description="Helical" evidence="11">
    <location>
        <begin position="162"/>
        <end position="181"/>
    </location>
</feature>
<dbReference type="GO" id="GO:0005794">
    <property type="term" value="C:Golgi apparatus"/>
    <property type="evidence" value="ECO:0007669"/>
    <property type="project" value="TreeGrafter"/>
</dbReference>
<accession>A0A7H9HKJ3</accession>
<keyword evidence="7" id="KW-0449">Lipoprotein</keyword>
<feature type="transmembrane region" description="Helical" evidence="11">
    <location>
        <begin position="50"/>
        <end position="75"/>
    </location>
</feature>
<evidence type="ECO:0000256" key="6">
    <source>
        <dbReference type="ARBA" id="ARBA00023139"/>
    </source>
</evidence>
<evidence type="ECO:0000256" key="10">
    <source>
        <dbReference type="ARBA" id="ARBA00048048"/>
    </source>
</evidence>
<reference evidence="13 14" key="1">
    <citation type="submission" date="2020-06" db="EMBL/GenBank/DDBJ databases">
        <title>The yeast mating-type switching endonuclease HO is a domesticated member of an unorthodox homing genetic element family.</title>
        <authorList>
            <person name="Coughlan A.Y."/>
            <person name="Lombardi L."/>
            <person name="Braun-Galleani S."/>
            <person name="Martos A.R."/>
            <person name="Galeote V."/>
            <person name="Bigey F."/>
            <person name="Dequin S."/>
            <person name="Byrne K.P."/>
            <person name="Wolfe K.H."/>
        </authorList>
    </citation>
    <scope>NUCLEOTIDE SEQUENCE [LARGE SCALE GENOMIC DNA]</scope>
    <source>
        <strain evidence="13 14">CBS2947</strain>
    </source>
</reference>
<dbReference type="EC" id="2.3.1.225" evidence="11"/>
<dbReference type="PROSITE" id="PS50216">
    <property type="entry name" value="DHHC"/>
    <property type="match status" value="1"/>
</dbReference>
<dbReference type="AlphaFoldDB" id="A0A7H9HKJ3"/>
<comment type="catalytic activity">
    <reaction evidence="10 11">
        <text>L-cysteinyl-[protein] + hexadecanoyl-CoA = S-hexadecanoyl-L-cysteinyl-[protein] + CoA</text>
        <dbReference type="Rhea" id="RHEA:36683"/>
        <dbReference type="Rhea" id="RHEA-COMP:10131"/>
        <dbReference type="Rhea" id="RHEA-COMP:11032"/>
        <dbReference type="ChEBI" id="CHEBI:29950"/>
        <dbReference type="ChEBI" id="CHEBI:57287"/>
        <dbReference type="ChEBI" id="CHEBI:57379"/>
        <dbReference type="ChEBI" id="CHEBI:74151"/>
        <dbReference type="EC" id="2.3.1.225"/>
    </reaction>
</comment>
<keyword evidence="4 11" id="KW-1133">Transmembrane helix</keyword>
<name>A0A7H9HKJ3_9SACH</name>
<dbReference type="InterPro" id="IPR039859">
    <property type="entry name" value="PFA4/ZDH16/20/ERF2-like"/>
</dbReference>
<dbReference type="Pfam" id="PF01529">
    <property type="entry name" value="DHHC"/>
    <property type="match status" value="1"/>
</dbReference>
<dbReference type="EMBL" id="CP059267">
    <property type="protein sequence ID" value="QLQ78348.1"/>
    <property type="molecule type" value="Genomic_DNA"/>
</dbReference>
<dbReference type="PANTHER" id="PTHR22883:SF23">
    <property type="entry name" value="PALMITOYLTRANSFERASE ZDHHC6"/>
    <property type="match status" value="1"/>
</dbReference>
<comment type="similarity">
    <text evidence="9">Belongs to the DHHC palmitoyltransferase family. PFA5 subfamily.</text>
</comment>